<comment type="caution">
    <text evidence="1">The sequence shown here is derived from an EMBL/GenBank/DDBJ whole genome shotgun (WGS) entry which is preliminary data.</text>
</comment>
<dbReference type="Proteomes" id="UP000886595">
    <property type="component" value="Unassembled WGS sequence"/>
</dbReference>
<evidence type="ECO:0000313" key="1">
    <source>
        <dbReference type="EMBL" id="KAG2246908.1"/>
    </source>
</evidence>
<accession>A0A8X7PAE8</accession>
<gene>
    <name evidence="1" type="ORF">Bca52824_086536</name>
</gene>
<sequence>MEVDDPLFGLIPDKLLGKDPLTGKPKIAEEVLEDMRLYIIAASGQEKLAREERVKKSLKDLEEDPPIISKDLDKGKGVVFDFKVKEDKRPAGEKLMAGAISAGNKVLQSGKILSQPLLLTEGVEPVQATFLQEGSMGYNIGCYEPSVSGAALKRTYKRRRPGTRCSPSSREVHQGQTVCQGYFSEVLGNCWQTCH</sequence>
<evidence type="ECO:0000313" key="2">
    <source>
        <dbReference type="Proteomes" id="UP000886595"/>
    </source>
</evidence>
<protein>
    <submittedName>
        <fullName evidence="1">Uncharacterized protein</fullName>
    </submittedName>
</protein>
<keyword evidence="2" id="KW-1185">Reference proteome</keyword>
<dbReference type="EMBL" id="JAAMPC010000017">
    <property type="protein sequence ID" value="KAG2246908.1"/>
    <property type="molecule type" value="Genomic_DNA"/>
</dbReference>
<name>A0A8X7PAE8_BRACI</name>
<dbReference type="AlphaFoldDB" id="A0A8X7PAE8"/>
<proteinExistence type="predicted"/>
<reference evidence="1 2" key="1">
    <citation type="submission" date="2020-02" db="EMBL/GenBank/DDBJ databases">
        <authorList>
            <person name="Ma Q."/>
            <person name="Huang Y."/>
            <person name="Song X."/>
            <person name="Pei D."/>
        </authorList>
    </citation>
    <scope>NUCLEOTIDE SEQUENCE [LARGE SCALE GENOMIC DNA]</scope>
    <source>
        <strain evidence="1">Sxm20200214</strain>
        <tissue evidence="1">Leaf</tissue>
    </source>
</reference>
<organism evidence="1 2">
    <name type="scientific">Brassica carinata</name>
    <name type="common">Ethiopian mustard</name>
    <name type="synonym">Abyssinian cabbage</name>
    <dbReference type="NCBI Taxonomy" id="52824"/>
    <lineage>
        <taxon>Eukaryota</taxon>
        <taxon>Viridiplantae</taxon>
        <taxon>Streptophyta</taxon>
        <taxon>Embryophyta</taxon>
        <taxon>Tracheophyta</taxon>
        <taxon>Spermatophyta</taxon>
        <taxon>Magnoliopsida</taxon>
        <taxon>eudicotyledons</taxon>
        <taxon>Gunneridae</taxon>
        <taxon>Pentapetalae</taxon>
        <taxon>rosids</taxon>
        <taxon>malvids</taxon>
        <taxon>Brassicales</taxon>
        <taxon>Brassicaceae</taxon>
        <taxon>Brassiceae</taxon>
        <taxon>Brassica</taxon>
    </lineage>
</organism>